<dbReference type="STRING" id="890420.SAMN05216226_109125"/>
<evidence type="ECO:0000313" key="2">
    <source>
        <dbReference type="Proteomes" id="UP000198856"/>
    </source>
</evidence>
<sequence length="181" mass="20602">MPMYDAEAKVSGRYVVPFAEAAGEVSPVFERKVRDTFEERIGELASDGWYQTEAVRDSYYAILERVGSQTMISGGEQTARGLSFDSGLSVFEAFERLNALQVSDEVYRDTTQDKPAGEYTFERRGERSGRLGVTNEYPYPQPFVKGIYTGIIKQWGPEDSIPTFEQIAEDTDERFAWKTEW</sequence>
<dbReference type="Proteomes" id="UP000198856">
    <property type="component" value="Unassembled WGS sequence"/>
</dbReference>
<proteinExistence type="predicted"/>
<accession>A0A1G8WQK2</accession>
<reference evidence="1 2" key="1">
    <citation type="submission" date="2016-10" db="EMBL/GenBank/DDBJ databases">
        <authorList>
            <person name="de Groot N.N."/>
        </authorList>
    </citation>
    <scope>NUCLEOTIDE SEQUENCE [LARGE SCALE GENOMIC DNA]</scope>
    <source>
        <strain evidence="1 2">IBRC-M10015</strain>
    </source>
</reference>
<evidence type="ECO:0000313" key="1">
    <source>
        <dbReference type="EMBL" id="SDJ79905.1"/>
    </source>
</evidence>
<organism evidence="1 2">
    <name type="scientific">Halovenus aranensis</name>
    <dbReference type="NCBI Taxonomy" id="890420"/>
    <lineage>
        <taxon>Archaea</taxon>
        <taxon>Methanobacteriati</taxon>
        <taxon>Methanobacteriota</taxon>
        <taxon>Stenosarchaea group</taxon>
        <taxon>Halobacteria</taxon>
        <taxon>Halobacteriales</taxon>
        <taxon>Haloarculaceae</taxon>
        <taxon>Halovenus</taxon>
    </lineage>
</organism>
<dbReference type="EMBL" id="FNFC01000009">
    <property type="protein sequence ID" value="SDJ79905.1"/>
    <property type="molecule type" value="Genomic_DNA"/>
</dbReference>
<gene>
    <name evidence="1" type="ORF">SAMN05216226_109125</name>
</gene>
<dbReference type="RefSeq" id="WP_143414150.1">
    <property type="nucleotide sequence ID" value="NZ_FNFC01000009.1"/>
</dbReference>
<protein>
    <submittedName>
        <fullName evidence="1">Uncharacterized protein</fullName>
    </submittedName>
</protein>
<name>A0A1G8WQK2_9EURY</name>
<keyword evidence="2" id="KW-1185">Reference proteome</keyword>
<dbReference type="AlphaFoldDB" id="A0A1G8WQK2"/>